<dbReference type="SUPFAM" id="SSF81296">
    <property type="entry name" value="E set domains"/>
    <property type="match status" value="1"/>
</dbReference>
<protein>
    <recommendedName>
        <fullName evidence="6">Oxidoreductase molybdopterin-binding domain-containing protein</fullName>
    </recommendedName>
</protein>
<dbReference type="GO" id="GO:0020037">
    <property type="term" value="F:heme binding"/>
    <property type="evidence" value="ECO:0007669"/>
    <property type="project" value="TreeGrafter"/>
</dbReference>
<dbReference type="InterPro" id="IPR006311">
    <property type="entry name" value="TAT_signal"/>
</dbReference>
<dbReference type="Gene3D" id="3.90.420.10">
    <property type="entry name" value="Oxidoreductase, molybdopterin-binding domain"/>
    <property type="match status" value="1"/>
</dbReference>
<dbReference type="Pfam" id="PF03404">
    <property type="entry name" value="Mo-co_dimer"/>
    <property type="match status" value="1"/>
</dbReference>
<evidence type="ECO:0000259" key="3">
    <source>
        <dbReference type="Pfam" id="PF03404"/>
    </source>
</evidence>
<dbReference type="InterPro" id="IPR005066">
    <property type="entry name" value="MoCF_OxRdtse_dimer"/>
</dbReference>
<evidence type="ECO:0000313" key="5">
    <source>
        <dbReference type="Proteomes" id="UP000229681"/>
    </source>
</evidence>
<dbReference type="SUPFAM" id="SSF56524">
    <property type="entry name" value="Oxidoreductase molybdopterin-binding domain"/>
    <property type="match status" value="1"/>
</dbReference>
<sequence length="366" mass="40191">MSQDSSLRRLSRRSFLIAITGSALAAACRPADRLVPTVYRPDLAGASATHTPSPALSAAPDANFGTLTYDKPILTDVADLYITQYDYDNTPEIDAQAWSLLVDGLVEAPMTFTLDELRAMPAVRDTRTLECISNPTGGTLIGNLTWRGILFSEIVARVKPKAQATHVKFEAADGYTTAVSLEWLLQPETMLAYEMNDAPLTVPHGFPLRIHIPGLYGQKMPRWLTRLEFIDYDFRGYWESRGWSNVAAMRTKSIIHTPRENAEIKAGAPIVIQGVAVAGTRRILSVEVQIDDGEWLPATLVPSGETPMAWTQWHLTWTLPAPSVYRLGVRATDETGFVQTAEARGLFGGAFPNGTDAIHRLAVRAV</sequence>
<evidence type="ECO:0000259" key="2">
    <source>
        <dbReference type="Pfam" id="PF00174"/>
    </source>
</evidence>
<dbReference type="EMBL" id="PGTM01000132">
    <property type="protein sequence ID" value="PJF35606.1"/>
    <property type="molecule type" value="Genomic_DNA"/>
</dbReference>
<evidence type="ECO:0000256" key="1">
    <source>
        <dbReference type="SAM" id="SignalP"/>
    </source>
</evidence>
<dbReference type="Proteomes" id="UP000229681">
    <property type="component" value="Unassembled WGS sequence"/>
</dbReference>
<dbReference type="GO" id="GO:0030151">
    <property type="term" value="F:molybdenum ion binding"/>
    <property type="evidence" value="ECO:0007669"/>
    <property type="project" value="InterPro"/>
</dbReference>
<proteinExistence type="predicted"/>
<dbReference type="PANTHER" id="PTHR19372:SF7">
    <property type="entry name" value="SULFITE OXIDASE, MITOCHONDRIAL"/>
    <property type="match status" value="1"/>
</dbReference>
<dbReference type="InterPro" id="IPR014756">
    <property type="entry name" value="Ig_E-set"/>
</dbReference>
<dbReference type="InterPro" id="IPR036374">
    <property type="entry name" value="OxRdtase_Mopterin-bd_sf"/>
</dbReference>
<feature type="chain" id="PRO_5030053693" description="Oxidoreductase molybdopterin-binding domain-containing protein" evidence="1">
    <location>
        <begin position="26"/>
        <end position="366"/>
    </location>
</feature>
<dbReference type="PANTHER" id="PTHR19372">
    <property type="entry name" value="SULFITE REDUCTASE"/>
    <property type="match status" value="1"/>
</dbReference>
<dbReference type="GO" id="GO:0043546">
    <property type="term" value="F:molybdopterin cofactor binding"/>
    <property type="evidence" value="ECO:0007669"/>
    <property type="project" value="TreeGrafter"/>
</dbReference>
<organism evidence="4 5">
    <name type="scientific">Candidatus Thermofonsia Clade 1 bacterium</name>
    <dbReference type="NCBI Taxonomy" id="2364210"/>
    <lineage>
        <taxon>Bacteria</taxon>
        <taxon>Bacillati</taxon>
        <taxon>Chloroflexota</taxon>
        <taxon>Candidatus Thermofontia</taxon>
        <taxon>Candidatus Thermofonsia Clade 1</taxon>
    </lineage>
</organism>
<feature type="domain" description="Oxidoreductase molybdopterin-binding" evidence="2">
    <location>
        <begin position="89"/>
        <end position="238"/>
    </location>
</feature>
<comment type="caution">
    <text evidence="4">The sequence shown here is derived from an EMBL/GenBank/DDBJ whole genome shotgun (WGS) entry which is preliminary data.</text>
</comment>
<dbReference type="AlphaFoldDB" id="A0A2M8PDI1"/>
<evidence type="ECO:0000313" key="4">
    <source>
        <dbReference type="EMBL" id="PJF35606.1"/>
    </source>
</evidence>
<dbReference type="GO" id="GO:0008482">
    <property type="term" value="F:sulfite oxidase activity"/>
    <property type="evidence" value="ECO:0007669"/>
    <property type="project" value="TreeGrafter"/>
</dbReference>
<reference evidence="4 5" key="1">
    <citation type="submission" date="2017-11" db="EMBL/GenBank/DDBJ databases">
        <title>Evolution of Phototrophy in the Chloroflexi Phylum Driven by Horizontal Gene Transfer.</title>
        <authorList>
            <person name="Ward L.M."/>
            <person name="Hemp J."/>
            <person name="Shih P.M."/>
            <person name="Mcglynn S.E."/>
            <person name="Fischer W."/>
        </authorList>
    </citation>
    <scope>NUCLEOTIDE SEQUENCE [LARGE SCALE GENOMIC DNA]</scope>
    <source>
        <strain evidence="4">JP3_13</strain>
    </source>
</reference>
<name>A0A2M8PDI1_9CHLR</name>
<accession>A0A2M8PDI1</accession>
<dbReference type="Gene3D" id="2.60.40.650">
    <property type="match status" value="1"/>
</dbReference>
<evidence type="ECO:0008006" key="6">
    <source>
        <dbReference type="Google" id="ProtNLM"/>
    </source>
</evidence>
<feature type="signal peptide" evidence="1">
    <location>
        <begin position="1"/>
        <end position="25"/>
    </location>
</feature>
<dbReference type="Pfam" id="PF00174">
    <property type="entry name" value="Oxidored_molyb"/>
    <property type="match status" value="1"/>
</dbReference>
<gene>
    <name evidence="4" type="ORF">CUN49_09690</name>
</gene>
<keyword evidence="1" id="KW-0732">Signal</keyword>
<dbReference type="GO" id="GO:0006790">
    <property type="term" value="P:sulfur compound metabolic process"/>
    <property type="evidence" value="ECO:0007669"/>
    <property type="project" value="TreeGrafter"/>
</dbReference>
<dbReference type="InterPro" id="IPR000572">
    <property type="entry name" value="OxRdtase_Mopterin-bd_dom"/>
</dbReference>
<dbReference type="PROSITE" id="PS51318">
    <property type="entry name" value="TAT"/>
    <property type="match status" value="1"/>
</dbReference>
<feature type="domain" description="Moybdenum cofactor oxidoreductase dimerisation" evidence="3">
    <location>
        <begin position="247"/>
        <end position="341"/>
    </location>
</feature>